<evidence type="ECO:0000256" key="4">
    <source>
        <dbReference type="ARBA" id="ARBA00022989"/>
    </source>
</evidence>
<feature type="transmembrane region" description="Helical" evidence="6">
    <location>
        <begin position="27"/>
        <end position="48"/>
    </location>
</feature>
<dbReference type="Proteomes" id="UP000242146">
    <property type="component" value="Unassembled WGS sequence"/>
</dbReference>
<feature type="domain" description="Amino acid transporter transmembrane" evidence="7">
    <location>
        <begin position="2"/>
        <end position="379"/>
    </location>
</feature>
<protein>
    <recommendedName>
        <fullName evidence="7">Amino acid transporter transmembrane domain-containing protein</fullName>
    </recommendedName>
</protein>
<keyword evidence="5 6" id="KW-0472">Membrane</keyword>
<feature type="transmembrane region" description="Helical" evidence="6">
    <location>
        <begin position="254"/>
        <end position="278"/>
    </location>
</feature>
<dbReference type="EMBL" id="MCGT01000012">
    <property type="protein sequence ID" value="ORX54982.1"/>
    <property type="molecule type" value="Genomic_DNA"/>
</dbReference>
<gene>
    <name evidence="8" type="ORF">DM01DRAFT_1335276</name>
</gene>
<comment type="subcellular location">
    <subcellularLocation>
        <location evidence="1">Membrane</location>
        <topology evidence="1">Multi-pass membrane protein</topology>
    </subcellularLocation>
</comment>
<keyword evidence="3 6" id="KW-0812">Transmembrane</keyword>
<dbReference type="STRING" id="101127.A0A1X2GJ06"/>
<evidence type="ECO:0000256" key="5">
    <source>
        <dbReference type="ARBA" id="ARBA00023136"/>
    </source>
</evidence>
<name>A0A1X2GJ06_9FUNG</name>
<dbReference type="GO" id="GO:0005774">
    <property type="term" value="C:vacuolar membrane"/>
    <property type="evidence" value="ECO:0007669"/>
    <property type="project" value="TreeGrafter"/>
</dbReference>
<keyword evidence="9" id="KW-1185">Reference proteome</keyword>
<feature type="transmembrane region" description="Helical" evidence="6">
    <location>
        <begin position="325"/>
        <end position="344"/>
    </location>
</feature>
<reference evidence="8 9" key="1">
    <citation type="submission" date="2016-07" db="EMBL/GenBank/DDBJ databases">
        <title>Pervasive Adenine N6-methylation of Active Genes in Fungi.</title>
        <authorList>
            <consortium name="DOE Joint Genome Institute"/>
            <person name="Mondo S.J."/>
            <person name="Dannebaum R.O."/>
            <person name="Kuo R.C."/>
            <person name="Labutti K."/>
            <person name="Haridas S."/>
            <person name="Kuo A."/>
            <person name="Salamov A."/>
            <person name="Ahrendt S.R."/>
            <person name="Lipzen A."/>
            <person name="Sullivan W."/>
            <person name="Andreopoulos W.B."/>
            <person name="Clum A."/>
            <person name="Lindquist E."/>
            <person name="Daum C."/>
            <person name="Ramamoorthy G.K."/>
            <person name="Gryganskyi A."/>
            <person name="Culley D."/>
            <person name="Magnuson J.K."/>
            <person name="James T.Y."/>
            <person name="O'Malley M.A."/>
            <person name="Stajich J.E."/>
            <person name="Spatafora J.W."/>
            <person name="Visel A."/>
            <person name="Grigoriev I.V."/>
        </authorList>
    </citation>
    <scope>NUCLEOTIDE SEQUENCE [LARGE SCALE GENOMIC DNA]</scope>
    <source>
        <strain evidence="8 9">NRRL 3301</strain>
    </source>
</reference>
<feature type="transmembrane region" description="Helical" evidence="6">
    <location>
        <begin position="68"/>
        <end position="96"/>
    </location>
</feature>
<keyword evidence="4 6" id="KW-1133">Transmembrane helix</keyword>
<accession>A0A1X2GJ06</accession>
<feature type="transmembrane region" description="Helical" evidence="6">
    <location>
        <begin position="180"/>
        <end position="200"/>
    </location>
</feature>
<proteinExistence type="inferred from homology"/>
<feature type="transmembrane region" description="Helical" evidence="6">
    <location>
        <begin position="356"/>
        <end position="374"/>
    </location>
</feature>
<dbReference type="AlphaFoldDB" id="A0A1X2GJ06"/>
<feature type="transmembrane region" description="Helical" evidence="6">
    <location>
        <begin position="212"/>
        <end position="234"/>
    </location>
</feature>
<sequence>MSYWNVVCVVAGSGTLGLPYALKQGGWFGLFILFLSWAMSIYTGVLLIRSLYAVPNRRIGSFKELSTVCFGAIGGWVTFFLQCWIMIGVPSLYMVLAGQNMHSLCLGTSAELTPRIWIIICTIFIGLPFILVKTMKEAAWTSAVGSVTTAAVVFIVLVAACVERQSLPPAVHDGVIWPQFPSALATISFSFGGNVIYPNVESSMRHRKDWPKIIAAGLSTCACLYLLCAIPGYYIYGRDTVTPIYSNLPRAAPYIVAVVLITIHVLMAAPLLTTSLSQDLEEMLRINRMDGAKETMARIVLRIVILGIVLILAIFLPYFGILMDLIGSFSNCVLIFVLPILAYVKLTGLRNKPVYELAWMGLTVLLGIVGLIFGTKNAIQELIEAVQAPLS</sequence>
<feature type="transmembrane region" description="Helical" evidence="6">
    <location>
        <begin position="116"/>
        <end position="132"/>
    </location>
</feature>
<dbReference type="PANTHER" id="PTHR22950:SF349">
    <property type="entry name" value="AMINO ACID TRANSPORTER TRANSMEMBRANE DOMAIN-CONTAINING PROTEIN"/>
    <property type="match status" value="1"/>
</dbReference>
<dbReference type="PANTHER" id="PTHR22950">
    <property type="entry name" value="AMINO ACID TRANSPORTER"/>
    <property type="match status" value="1"/>
</dbReference>
<dbReference type="InterPro" id="IPR013057">
    <property type="entry name" value="AA_transpt_TM"/>
</dbReference>
<evidence type="ECO:0000256" key="6">
    <source>
        <dbReference type="SAM" id="Phobius"/>
    </source>
</evidence>
<evidence type="ECO:0000256" key="2">
    <source>
        <dbReference type="ARBA" id="ARBA00008066"/>
    </source>
</evidence>
<feature type="transmembrane region" description="Helical" evidence="6">
    <location>
        <begin position="299"/>
        <end position="319"/>
    </location>
</feature>
<feature type="transmembrane region" description="Helical" evidence="6">
    <location>
        <begin position="139"/>
        <end position="160"/>
    </location>
</feature>
<dbReference type="Pfam" id="PF01490">
    <property type="entry name" value="Aa_trans"/>
    <property type="match status" value="1"/>
</dbReference>
<evidence type="ECO:0000256" key="1">
    <source>
        <dbReference type="ARBA" id="ARBA00004141"/>
    </source>
</evidence>
<dbReference type="GO" id="GO:0015179">
    <property type="term" value="F:L-amino acid transmembrane transporter activity"/>
    <property type="evidence" value="ECO:0007669"/>
    <property type="project" value="TreeGrafter"/>
</dbReference>
<evidence type="ECO:0000256" key="3">
    <source>
        <dbReference type="ARBA" id="ARBA00022692"/>
    </source>
</evidence>
<evidence type="ECO:0000313" key="8">
    <source>
        <dbReference type="EMBL" id="ORX54982.1"/>
    </source>
</evidence>
<organism evidence="8 9">
    <name type="scientific">Hesseltinella vesiculosa</name>
    <dbReference type="NCBI Taxonomy" id="101127"/>
    <lineage>
        <taxon>Eukaryota</taxon>
        <taxon>Fungi</taxon>
        <taxon>Fungi incertae sedis</taxon>
        <taxon>Mucoromycota</taxon>
        <taxon>Mucoromycotina</taxon>
        <taxon>Mucoromycetes</taxon>
        <taxon>Mucorales</taxon>
        <taxon>Cunninghamellaceae</taxon>
        <taxon>Hesseltinella</taxon>
    </lineage>
</organism>
<comment type="caution">
    <text evidence="8">The sequence shown here is derived from an EMBL/GenBank/DDBJ whole genome shotgun (WGS) entry which is preliminary data.</text>
</comment>
<dbReference type="OrthoDB" id="40134at2759"/>
<evidence type="ECO:0000259" key="7">
    <source>
        <dbReference type="Pfam" id="PF01490"/>
    </source>
</evidence>
<comment type="similarity">
    <text evidence="2">Belongs to the amino acid/polyamine transporter 2 family.</text>
</comment>
<evidence type="ECO:0000313" key="9">
    <source>
        <dbReference type="Proteomes" id="UP000242146"/>
    </source>
</evidence>
<dbReference type="Gene3D" id="1.20.1740.10">
    <property type="entry name" value="Amino acid/polyamine transporter I"/>
    <property type="match status" value="1"/>
</dbReference>